<dbReference type="PANTHER" id="PTHR35807:SF2">
    <property type="entry name" value="TRANSCRIPTIONAL ACTIVATOR DOMAIN"/>
    <property type="match status" value="1"/>
</dbReference>
<dbReference type="SUPFAM" id="SSF48452">
    <property type="entry name" value="TPR-like"/>
    <property type="match status" value="1"/>
</dbReference>
<protein>
    <submittedName>
        <fullName evidence="10">Transcriptional regulatory protein YehT</fullName>
    </submittedName>
</protein>
<dbReference type="Gene3D" id="3.40.50.2300">
    <property type="match status" value="1"/>
</dbReference>
<evidence type="ECO:0000256" key="1">
    <source>
        <dbReference type="ARBA" id="ARBA00005820"/>
    </source>
</evidence>
<dbReference type="PROSITE" id="PS51755">
    <property type="entry name" value="OMPR_PHOB"/>
    <property type="match status" value="1"/>
</dbReference>
<feature type="DNA-binding region" description="OmpR/PhoB-type" evidence="7">
    <location>
        <begin position="123"/>
        <end position="225"/>
    </location>
</feature>
<dbReference type="Gene3D" id="1.25.40.10">
    <property type="entry name" value="Tetratricopeptide repeat domain"/>
    <property type="match status" value="1"/>
</dbReference>
<dbReference type="Pfam" id="PF03704">
    <property type="entry name" value="BTAD"/>
    <property type="match status" value="1"/>
</dbReference>
<dbReference type="RefSeq" id="WP_249865282.1">
    <property type="nucleotide sequence ID" value="NZ_CP027059.1"/>
</dbReference>
<keyword evidence="5" id="KW-0804">Transcription</keyword>
<dbReference type="SUPFAM" id="SSF46894">
    <property type="entry name" value="C-terminal effector domain of the bipartite response regulators"/>
    <property type="match status" value="1"/>
</dbReference>
<dbReference type="InterPro" id="IPR001867">
    <property type="entry name" value="OmpR/PhoB-type_DNA-bd"/>
</dbReference>
<comment type="similarity">
    <text evidence="1">Belongs to the AfsR/DnrI/RedD regulatory family.</text>
</comment>
<name>A0ABY4RLG2_9BACL</name>
<organism evidence="10 11">
    <name type="scientific">Paenibacillus konkukensis</name>
    <dbReference type="NCBI Taxonomy" id="2020716"/>
    <lineage>
        <taxon>Bacteria</taxon>
        <taxon>Bacillati</taxon>
        <taxon>Bacillota</taxon>
        <taxon>Bacilli</taxon>
        <taxon>Bacillales</taxon>
        <taxon>Paenibacillaceae</taxon>
        <taxon>Paenibacillus</taxon>
    </lineage>
</organism>
<dbReference type="SMART" id="SM00448">
    <property type="entry name" value="REC"/>
    <property type="match status" value="1"/>
</dbReference>
<dbReference type="SMART" id="SM01043">
    <property type="entry name" value="BTAD"/>
    <property type="match status" value="1"/>
</dbReference>
<dbReference type="InterPro" id="IPR001789">
    <property type="entry name" value="Sig_transdc_resp-reg_receiver"/>
</dbReference>
<dbReference type="InterPro" id="IPR011990">
    <property type="entry name" value="TPR-like_helical_dom_sf"/>
</dbReference>
<sequence>MRVVLIDDEENALNILEILLREIDGVTVAGRFTNPLQGIEAMEGLQADAVFLDIQMPGILGVEAARRIKAIVPHIQIVFTTAYSEYAVEAFEIQSIDYLLKPFTKDRLRNTVARLAKAVSVQSRVEAASGAGIYVQCFGGFQIHTAGGLLPWKTNKERELCAYLMHHEGNQIDAGTILNSLWPESELTKARTYLYTCISYLRKSFQASSLDLKVNKIGRGYAIDATGMTSDVEEFIAIAETAAAEEALNEKQYERMNALHKGEYLQDCDFDWAMWKREDLKSRYIRTLRIAYSHFMRNGNVVLAADSLRRVLDVSPDSEKDGRDLIQLYINTDKRNEALKIFRQLDHAVRENLGVELEEETVRLYQSFA</sequence>
<keyword evidence="2" id="KW-0902">Two-component regulatory system</keyword>
<dbReference type="Gene3D" id="1.10.10.10">
    <property type="entry name" value="Winged helix-like DNA-binding domain superfamily/Winged helix DNA-binding domain"/>
    <property type="match status" value="1"/>
</dbReference>
<dbReference type="Pfam" id="PF00486">
    <property type="entry name" value="Trans_reg_C"/>
    <property type="match status" value="1"/>
</dbReference>
<dbReference type="EMBL" id="CP027059">
    <property type="protein sequence ID" value="UQZ83226.1"/>
    <property type="molecule type" value="Genomic_DNA"/>
</dbReference>
<keyword evidence="3" id="KW-0805">Transcription regulation</keyword>
<dbReference type="InterPro" id="IPR016032">
    <property type="entry name" value="Sig_transdc_resp-reg_C-effctor"/>
</dbReference>
<dbReference type="SMART" id="SM00862">
    <property type="entry name" value="Trans_reg_C"/>
    <property type="match status" value="1"/>
</dbReference>
<accession>A0ABY4RLG2</accession>
<evidence type="ECO:0000259" key="8">
    <source>
        <dbReference type="PROSITE" id="PS50110"/>
    </source>
</evidence>
<feature type="modified residue" description="4-aspartylphosphate" evidence="6">
    <location>
        <position position="53"/>
    </location>
</feature>
<evidence type="ECO:0000256" key="3">
    <source>
        <dbReference type="ARBA" id="ARBA00023015"/>
    </source>
</evidence>
<dbReference type="SUPFAM" id="SSF52172">
    <property type="entry name" value="CheY-like"/>
    <property type="match status" value="1"/>
</dbReference>
<gene>
    <name evidence="10" type="primary">yehT_1</name>
    <name evidence="10" type="ORF">SK3146_02387</name>
</gene>
<keyword evidence="4 7" id="KW-0238">DNA-binding</keyword>
<evidence type="ECO:0000256" key="2">
    <source>
        <dbReference type="ARBA" id="ARBA00023012"/>
    </source>
</evidence>
<dbReference type="Proteomes" id="UP001057134">
    <property type="component" value="Chromosome"/>
</dbReference>
<proteinExistence type="inferred from homology"/>
<evidence type="ECO:0000256" key="7">
    <source>
        <dbReference type="PROSITE-ProRule" id="PRU01091"/>
    </source>
</evidence>
<dbReference type="Pfam" id="PF00072">
    <property type="entry name" value="Response_reg"/>
    <property type="match status" value="1"/>
</dbReference>
<reference evidence="10" key="2">
    <citation type="journal article" date="2021" name="J Anim Sci Technol">
        <title>Complete genome sequence of Paenibacillus konkukensis sp. nov. SK3146 as a potential probiotic strain.</title>
        <authorList>
            <person name="Jung H.I."/>
            <person name="Park S."/>
            <person name="Niu K.M."/>
            <person name="Lee S.W."/>
            <person name="Kothari D."/>
            <person name="Yi K.J."/>
            <person name="Kim S.K."/>
        </authorList>
    </citation>
    <scope>NUCLEOTIDE SEQUENCE</scope>
    <source>
        <strain evidence="10">SK3146</strain>
    </source>
</reference>
<feature type="domain" description="OmpR/PhoB-type" evidence="9">
    <location>
        <begin position="123"/>
        <end position="225"/>
    </location>
</feature>
<evidence type="ECO:0000313" key="10">
    <source>
        <dbReference type="EMBL" id="UQZ83226.1"/>
    </source>
</evidence>
<evidence type="ECO:0000256" key="6">
    <source>
        <dbReference type="PROSITE-ProRule" id="PRU00169"/>
    </source>
</evidence>
<keyword evidence="6" id="KW-0597">Phosphoprotein</keyword>
<evidence type="ECO:0000256" key="4">
    <source>
        <dbReference type="ARBA" id="ARBA00023125"/>
    </source>
</evidence>
<dbReference type="InterPro" id="IPR036388">
    <property type="entry name" value="WH-like_DNA-bd_sf"/>
</dbReference>
<dbReference type="InterPro" id="IPR011006">
    <property type="entry name" value="CheY-like_superfamily"/>
</dbReference>
<evidence type="ECO:0000259" key="9">
    <source>
        <dbReference type="PROSITE" id="PS51755"/>
    </source>
</evidence>
<dbReference type="InterPro" id="IPR051677">
    <property type="entry name" value="AfsR-DnrI-RedD_regulator"/>
</dbReference>
<feature type="domain" description="Response regulatory" evidence="8">
    <location>
        <begin position="2"/>
        <end position="116"/>
    </location>
</feature>
<keyword evidence="11" id="KW-1185">Reference proteome</keyword>
<evidence type="ECO:0000313" key="11">
    <source>
        <dbReference type="Proteomes" id="UP001057134"/>
    </source>
</evidence>
<dbReference type="PANTHER" id="PTHR35807">
    <property type="entry name" value="TRANSCRIPTIONAL REGULATOR REDD-RELATED"/>
    <property type="match status" value="1"/>
</dbReference>
<reference evidence="10" key="1">
    <citation type="submission" date="2018-02" db="EMBL/GenBank/DDBJ databases">
        <authorList>
            <person name="Kim S.-K."/>
            <person name="Jung H.-I."/>
            <person name="Lee S.-W."/>
        </authorList>
    </citation>
    <scope>NUCLEOTIDE SEQUENCE</scope>
    <source>
        <strain evidence="10">SK3146</strain>
    </source>
</reference>
<dbReference type="InterPro" id="IPR005158">
    <property type="entry name" value="BTAD"/>
</dbReference>
<dbReference type="PROSITE" id="PS50110">
    <property type="entry name" value="RESPONSE_REGULATORY"/>
    <property type="match status" value="1"/>
</dbReference>
<evidence type="ECO:0000256" key="5">
    <source>
        <dbReference type="ARBA" id="ARBA00023163"/>
    </source>
</evidence>